<accession>A0A8K1CFP9</accession>
<dbReference type="EMBL" id="SPLM01000076">
    <property type="protein sequence ID" value="TMW61332.1"/>
    <property type="molecule type" value="Genomic_DNA"/>
</dbReference>
<dbReference type="Proteomes" id="UP000794436">
    <property type="component" value="Unassembled WGS sequence"/>
</dbReference>
<comment type="caution">
    <text evidence="2">The sequence shown here is derived from an EMBL/GenBank/DDBJ whole genome shotgun (WGS) entry which is preliminary data.</text>
</comment>
<name>A0A8K1CFP9_PYTOL</name>
<feature type="region of interest" description="Disordered" evidence="1">
    <location>
        <begin position="1"/>
        <end position="34"/>
    </location>
</feature>
<keyword evidence="3" id="KW-1185">Reference proteome</keyword>
<dbReference type="AlphaFoldDB" id="A0A8K1CFP9"/>
<protein>
    <submittedName>
        <fullName evidence="2">Uncharacterized protein</fullName>
    </submittedName>
</protein>
<organism evidence="2 3">
    <name type="scientific">Pythium oligandrum</name>
    <name type="common">Mycoparasitic fungus</name>
    <dbReference type="NCBI Taxonomy" id="41045"/>
    <lineage>
        <taxon>Eukaryota</taxon>
        <taxon>Sar</taxon>
        <taxon>Stramenopiles</taxon>
        <taxon>Oomycota</taxon>
        <taxon>Peronosporomycetes</taxon>
        <taxon>Pythiales</taxon>
        <taxon>Pythiaceae</taxon>
        <taxon>Pythium</taxon>
    </lineage>
</organism>
<gene>
    <name evidence="2" type="ORF">Poli38472_012523</name>
</gene>
<dbReference type="OrthoDB" id="166332at2759"/>
<proteinExistence type="predicted"/>
<reference evidence="2" key="1">
    <citation type="submission" date="2019-03" db="EMBL/GenBank/DDBJ databases">
        <title>Long read genome sequence of the mycoparasitic Pythium oligandrum ATCC 38472 isolated from sugarbeet rhizosphere.</title>
        <authorList>
            <person name="Gaulin E."/>
        </authorList>
    </citation>
    <scope>NUCLEOTIDE SEQUENCE</scope>
    <source>
        <strain evidence="2">ATCC 38472_TT</strain>
    </source>
</reference>
<evidence type="ECO:0000313" key="3">
    <source>
        <dbReference type="Proteomes" id="UP000794436"/>
    </source>
</evidence>
<sequence>MSSEWSWRHPASNELVPSSKRSGKAPRKKCTQHPKPVKRLRLAAREREDLRLYNLTLDINDLRQQIQDLAVRKSLVETRAVYTRFDPNGSIIKTLEEYVRNFTEGFRGTNPVQTAFIDWVCDPCFQIGNNPADDINMLLTQWLRYTELFHVQSFTLTSARIASRDVDQSSVVRCSTRMRGVFTLKALATVFPRSLKEPAIHSRLLGRDWNCDMSFYFHFAPDGKLKRLDPEIDFFTAVNRVLKDTRVTALIMNDAILSQDNHFVGEVVIPEEDDVLMCDDAEPQLESRGPSKVSIFVESRRSHSIDNQVEMRPPSPAVNSPRLSIDYLLS</sequence>
<evidence type="ECO:0000313" key="2">
    <source>
        <dbReference type="EMBL" id="TMW61332.1"/>
    </source>
</evidence>
<feature type="compositionally biased region" description="Basic residues" evidence="1">
    <location>
        <begin position="21"/>
        <end position="34"/>
    </location>
</feature>
<evidence type="ECO:0000256" key="1">
    <source>
        <dbReference type="SAM" id="MobiDB-lite"/>
    </source>
</evidence>